<sequence>MFNNERYEWMSELNVGVTFVTWFFLSFSLFVLFIGLIVNYFVAWRGKSEKTYQELFDELNSDNGYSDIKMVKLKKGLRMPFRNYRPVIKEYYVKPWELEKQNLSATINLFFNYTLIIETREGNSKFRRSLWWMTGFHILALLLGLTSIIMVTATPYGLDDVTLGWIDFWLQVVNYCALGLILISWISLSFIFESLGKQMTEMAIHYLPDKEYKKLKLIVNLYAFFPLMKNPYLITRL</sequence>
<proteinExistence type="predicted"/>
<dbReference type="RefSeq" id="WP_115558265.1">
    <property type="nucleotide sequence ID" value="NZ_CP031376.1"/>
</dbReference>
<dbReference type="KEGG" id="salx:SALLE_v1c06930"/>
<accession>A0A345Z434</accession>
<feature type="transmembrane region" description="Helical" evidence="1">
    <location>
        <begin position="172"/>
        <end position="192"/>
    </location>
</feature>
<dbReference type="EMBL" id="CP031376">
    <property type="protein sequence ID" value="AXK51363.1"/>
    <property type="molecule type" value="Genomic_DNA"/>
</dbReference>
<dbReference type="OrthoDB" id="9827466at2"/>
<evidence type="ECO:0000313" key="3">
    <source>
        <dbReference type="Proteomes" id="UP000254792"/>
    </source>
</evidence>
<evidence type="ECO:0000256" key="1">
    <source>
        <dbReference type="SAM" id="Phobius"/>
    </source>
</evidence>
<reference evidence="2 3" key="1">
    <citation type="submission" date="2018-07" db="EMBL/GenBank/DDBJ databases">
        <title>Complete genome sequence of Spiroplasma alleghenense PLHS-1 (ATCC 51752).</title>
        <authorList>
            <person name="Chou L."/>
            <person name="Lee T.-Y."/>
            <person name="Tsai Y.-M."/>
            <person name="Kuo C.-H."/>
        </authorList>
    </citation>
    <scope>NUCLEOTIDE SEQUENCE [LARGE SCALE GENOMIC DNA]</scope>
    <source>
        <strain evidence="2 3">PLHS-1</strain>
    </source>
</reference>
<gene>
    <name evidence="2" type="ORF">SALLE_v1c06930</name>
</gene>
<keyword evidence="3" id="KW-1185">Reference proteome</keyword>
<dbReference type="Proteomes" id="UP000254792">
    <property type="component" value="Chromosome"/>
</dbReference>
<dbReference type="AlphaFoldDB" id="A0A345Z434"/>
<keyword evidence="1" id="KW-0812">Transmembrane</keyword>
<feature type="transmembrane region" description="Helical" evidence="1">
    <location>
        <begin position="130"/>
        <end position="152"/>
    </location>
</feature>
<feature type="transmembrane region" description="Helical" evidence="1">
    <location>
        <begin position="20"/>
        <end position="42"/>
    </location>
</feature>
<evidence type="ECO:0000313" key="2">
    <source>
        <dbReference type="EMBL" id="AXK51363.1"/>
    </source>
</evidence>
<protein>
    <submittedName>
        <fullName evidence="2">Uncharacterized protein</fullName>
    </submittedName>
</protein>
<name>A0A345Z434_9MOLU</name>
<keyword evidence="1" id="KW-1133">Transmembrane helix</keyword>
<keyword evidence="1" id="KW-0472">Membrane</keyword>
<organism evidence="2 3">
    <name type="scientific">Spiroplasma alleghenense</name>
    <dbReference type="NCBI Taxonomy" id="216931"/>
    <lineage>
        <taxon>Bacteria</taxon>
        <taxon>Bacillati</taxon>
        <taxon>Mycoplasmatota</taxon>
        <taxon>Mollicutes</taxon>
        <taxon>Entomoplasmatales</taxon>
        <taxon>Spiroplasmataceae</taxon>
        <taxon>Spiroplasma</taxon>
    </lineage>
</organism>